<evidence type="ECO:0000256" key="4">
    <source>
        <dbReference type="ARBA" id="ARBA00023163"/>
    </source>
</evidence>
<dbReference type="Gene3D" id="3.40.190.10">
    <property type="entry name" value="Periplasmic binding protein-like II"/>
    <property type="match status" value="2"/>
</dbReference>
<name>A0A0F7K0C4_9GAMM</name>
<dbReference type="InterPro" id="IPR036388">
    <property type="entry name" value="WH-like_DNA-bd_sf"/>
</dbReference>
<dbReference type="InterPro" id="IPR000847">
    <property type="entry name" value="LysR_HTH_N"/>
</dbReference>
<dbReference type="KEGG" id="seds:AAY24_14140"/>
<evidence type="ECO:0000256" key="2">
    <source>
        <dbReference type="ARBA" id="ARBA00023015"/>
    </source>
</evidence>
<dbReference type="PATRIC" id="fig|1543721.4.peg.2928"/>
<accession>A0A0F7K0C4</accession>
<dbReference type="Gene3D" id="1.10.10.10">
    <property type="entry name" value="Winged helix-like DNA-binding domain superfamily/Winged helix DNA-binding domain"/>
    <property type="match status" value="1"/>
</dbReference>
<dbReference type="PROSITE" id="PS50931">
    <property type="entry name" value="HTH_LYSR"/>
    <property type="match status" value="1"/>
</dbReference>
<dbReference type="FunFam" id="1.10.10.10:FF:000001">
    <property type="entry name" value="LysR family transcriptional regulator"/>
    <property type="match status" value="1"/>
</dbReference>
<dbReference type="PRINTS" id="PR00039">
    <property type="entry name" value="HTHLYSR"/>
</dbReference>
<organism evidence="6 7">
    <name type="scientific">Sedimenticola thiotaurini</name>
    <dbReference type="NCBI Taxonomy" id="1543721"/>
    <lineage>
        <taxon>Bacteria</taxon>
        <taxon>Pseudomonadati</taxon>
        <taxon>Pseudomonadota</taxon>
        <taxon>Gammaproteobacteria</taxon>
        <taxon>Chromatiales</taxon>
        <taxon>Sedimenticolaceae</taxon>
        <taxon>Sedimenticola</taxon>
    </lineage>
</organism>
<dbReference type="Pfam" id="PF03466">
    <property type="entry name" value="LysR_substrate"/>
    <property type="match status" value="1"/>
</dbReference>
<dbReference type="Proteomes" id="UP000034410">
    <property type="component" value="Chromosome"/>
</dbReference>
<keyword evidence="2" id="KW-0805">Transcription regulation</keyword>
<comment type="similarity">
    <text evidence="1">Belongs to the LysR transcriptional regulatory family.</text>
</comment>
<dbReference type="Pfam" id="PF00126">
    <property type="entry name" value="HTH_1"/>
    <property type="match status" value="1"/>
</dbReference>
<dbReference type="CDD" id="cd08413">
    <property type="entry name" value="PBP2_CysB_like"/>
    <property type="match status" value="1"/>
</dbReference>
<dbReference type="PANTHER" id="PTHR30126:SF6">
    <property type="entry name" value="HTH-TYPE TRANSCRIPTIONAL REGULATOR CYSB-RELATED"/>
    <property type="match status" value="1"/>
</dbReference>
<dbReference type="GO" id="GO:0003700">
    <property type="term" value="F:DNA-binding transcription factor activity"/>
    <property type="evidence" value="ECO:0007669"/>
    <property type="project" value="InterPro"/>
</dbReference>
<sequence length="324" mass="35777">MKLQQLRFLLAVAQNDLNITAAAERLFTSQPGISKQIRLLEEELGVTIFERTGRQLTGITDAGKAIISHAEAVLGEVDAIRDVASEFSDPRSGSLSIATTHTQARYVLPPVIKAFRERYPEVDLQMHQGNPEQISELAAGGGADFAIATEATADFGNLIMMPCYHWNRTIITPSDHPLRAVAPLTLEAVAQFPIVTYVFGFTGRSQLDKAFRKQDLEPKVVFTATDADVIKTYVRLGIGIGILARMAYDPDQDQDLCSLDATALFPPSTTRLGFRPGLFLRSYHYDFIQLFAAHLTREVVDSAVEAASDQERNALFSDLVLQEY</sequence>
<keyword evidence="3" id="KW-0238">DNA-binding</keyword>
<dbReference type="NCBIfam" id="NF009326">
    <property type="entry name" value="PRK12681.1"/>
    <property type="match status" value="1"/>
</dbReference>
<dbReference type="OrthoDB" id="5297026at2"/>
<evidence type="ECO:0000256" key="1">
    <source>
        <dbReference type="ARBA" id="ARBA00009437"/>
    </source>
</evidence>
<reference evidence="6 7" key="1">
    <citation type="journal article" date="2015" name="Genome Announc.">
        <title>Complete Genome Sequence of Sedimenticola thiotaurini Strain SIP-G1, a Polyphosphate- and Polyhydroxyalkanoate-Accumulating Sulfur-Oxidizing Gammaproteobacterium Isolated from Salt Marsh Sediments.</title>
        <authorList>
            <person name="Flood B.E."/>
            <person name="Jones D.S."/>
            <person name="Bailey J.V."/>
        </authorList>
    </citation>
    <scope>NUCLEOTIDE SEQUENCE [LARGE SCALE GENOMIC DNA]</scope>
    <source>
        <strain evidence="6 7">SIP-G1</strain>
    </source>
</reference>
<dbReference type="AlphaFoldDB" id="A0A0F7K0C4"/>
<evidence type="ECO:0000259" key="5">
    <source>
        <dbReference type="PROSITE" id="PS50931"/>
    </source>
</evidence>
<dbReference type="PANTHER" id="PTHR30126">
    <property type="entry name" value="HTH-TYPE TRANSCRIPTIONAL REGULATOR"/>
    <property type="match status" value="1"/>
</dbReference>
<dbReference type="NCBIfam" id="NF009327">
    <property type="entry name" value="PRK12684.1"/>
    <property type="match status" value="1"/>
</dbReference>
<keyword evidence="4" id="KW-0804">Transcription</keyword>
<keyword evidence="7" id="KW-1185">Reference proteome</keyword>
<protein>
    <submittedName>
        <fullName evidence="6">CysB family transcriptional regulator</fullName>
    </submittedName>
</protein>
<dbReference type="SUPFAM" id="SSF46785">
    <property type="entry name" value="Winged helix' DNA-binding domain"/>
    <property type="match status" value="1"/>
</dbReference>
<dbReference type="InterPro" id="IPR036390">
    <property type="entry name" value="WH_DNA-bd_sf"/>
</dbReference>
<evidence type="ECO:0000313" key="7">
    <source>
        <dbReference type="Proteomes" id="UP000034410"/>
    </source>
</evidence>
<dbReference type="RefSeq" id="WP_046860246.1">
    <property type="nucleotide sequence ID" value="NZ_CP011412.1"/>
</dbReference>
<dbReference type="EMBL" id="CP011412">
    <property type="protein sequence ID" value="AKH21317.1"/>
    <property type="molecule type" value="Genomic_DNA"/>
</dbReference>
<dbReference type="SUPFAM" id="SSF53850">
    <property type="entry name" value="Periplasmic binding protein-like II"/>
    <property type="match status" value="1"/>
</dbReference>
<evidence type="ECO:0000313" key="6">
    <source>
        <dbReference type="EMBL" id="AKH21317.1"/>
    </source>
</evidence>
<dbReference type="InterPro" id="IPR005119">
    <property type="entry name" value="LysR_subst-bd"/>
</dbReference>
<evidence type="ECO:0000256" key="3">
    <source>
        <dbReference type="ARBA" id="ARBA00023125"/>
    </source>
</evidence>
<feature type="domain" description="HTH lysR-type" evidence="5">
    <location>
        <begin position="1"/>
        <end position="57"/>
    </location>
</feature>
<gene>
    <name evidence="6" type="primary">cysB</name>
    <name evidence="6" type="ORF">AAY24_14140</name>
</gene>
<dbReference type="InterPro" id="IPR037423">
    <property type="entry name" value="CysB_PBP2"/>
</dbReference>
<proteinExistence type="inferred from homology"/>
<dbReference type="GO" id="GO:0000976">
    <property type="term" value="F:transcription cis-regulatory region binding"/>
    <property type="evidence" value="ECO:0007669"/>
    <property type="project" value="TreeGrafter"/>
</dbReference>
<dbReference type="GO" id="GO:0019344">
    <property type="term" value="P:cysteine biosynthetic process"/>
    <property type="evidence" value="ECO:0007669"/>
    <property type="project" value="TreeGrafter"/>
</dbReference>